<dbReference type="EMBL" id="KL142390">
    <property type="protein sequence ID" value="KDR72078.1"/>
    <property type="molecule type" value="Genomic_DNA"/>
</dbReference>
<sequence>MPSIRGLPPPPSRSDKVIYTRARFYGQRNRPLWKLVQTQITSRRRRAAIHACRRYPWVEGIFEHRNTQPFVHDTSITVRHNGREHIFFVFCQNHCRLPFNNAVVGPWRGNIVVMKAGSDVSGVVDMRSQDAELVDQAINEFVFRVKQKSPFRFPKKLVFNI</sequence>
<proteinExistence type="predicted"/>
<protein>
    <submittedName>
        <fullName evidence="1">Uncharacterized protein</fullName>
    </submittedName>
</protein>
<dbReference type="HOGENOM" id="CLU_142977_0_0_1"/>
<evidence type="ECO:0000313" key="1">
    <source>
        <dbReference type="EMBL" id="KDR72078.1"/>
    </source>
</evidence>
<organism evidence="1 2">
    <name type="scientific">Galerina marginata (strain CBS 339.88)</name>
    <dbReference type="NCBI Taxonomy" id="685588"/>
    <lineage>
        <taxon>Eukaryota</taxon>
        <taxon>Fungi</taxon>
        <taxon>Dikarya</taxon>
        <taxon>Basidiomycota</taxon>
        <taxon>Agaricomycotina</taxon>
        <taxon>Agaricomycetes</taxon>
        <taxon>Agaricomycetidae</taxon>
        <taxon>Agaricales</taxon>
        <taxon>Agaricineae</taxon>
        <taxon>Strophariaceae</taxon>
        <taxon>Galerina</taxon>
    </lineage>
</organism>
<dbReference type="OrthoDB" id="2916406at2759"/>
<name>A0A067SZ89_GALM3</name>
<reference evidence="2" key="1">
    <citation type="journal article" date="2014" name="Proc. Natl. Acad. Sci. U.S.A.">
        <title>Extensive sampling of basidiomycete genomes demonstrates inadequacy of the white-rot/brown-rot paradigm for wood decay fungi.</title>
        <authorList>
            <person name="Riley R."/>
            <person name="Salamov A.A."/>
            <person name="Brown D.W."/>
            <person name="Nagy L.G."/>
            <person name="Floudas D."/>
            <person name="Held B.W."/>
            <person name="Levasseur A."/>
            <person name="Lombard V."/>
            <person name="Morin E."/>
            <person name="Otillar R."/>
            <person name="Lindquist E.A."/>
            <person name="Sun H."/>
            <person name="LaButti K.M."/>
            <person name="Schmutz J."/>
            <person name="Jabbour D."/>
            <person name="Luo H."/>
            <person name="Baker S.E."/>
            <person name="Pisabarro A.G."/>
            <person name="Walton J.D."/>
            <person name="Blanchette R.A."/>
            <person name="Henrissat B."/>
            <person name="Martin F."/>
            <person name="Cullen D."/>
            <person name="Hibbett D.S."/>
            <person name="Grigoriev I.V."/>
        </authorList>
    </citation>
    <scope>NUCLEOTIDE SEQUENCE [LARGE SCALE GENOMIC DNA]</scope>
    <source>
        <strain evidence="2">CBS 339.88</strain>
    </source>
</reference>
<dbReference type="Proteomes" id="UP000027222">
    <property type="component" value="Unassembled WGS sequence"/>
</dbReference>
<dbReference type="AlphaFoldDB" id="A0A067SZ89"/>
<evidence type="ECO:0000313" key="2">
    <source>
        <dbReference type="Proteomes" id="UP000027222"/>
    </source>
</evidence>
<keyword evidence="2" id="KW-1185">Reference proteome</keyword>
<accession>A0A067SZ89</accession>
<dbReference type="STRING" id="685588.A0A067SZ89"/>
<gene>
    <name evidence="1" type="ORF">GALMADRAFT_213526</name>
</gene>